<dbReference type="SUPFAM" id="SSF54637">
    <property type="entry name" value="Thioesterase/thiol ester dehydrase-isomerase"/>
    <property type="match status" value="1"/>
</dbReference>
<sequence length="270" mass="29091">MTETTGTQDSYFVRVGEGRFVPTSHAGGAWADDEQHFSPLGGLIVHEIERFQAREQRSGLVMSRIGFDILGKIGVQEFDIDVRTIRPGRTIELMQATVTIGGRETVTARAWYMQSQDTAAVAGGEPDRLPAPESLDSWPLTSVWPGGYIASLDTRPVAPPRPGRTTAWVGTQLPLVAGESAGALASFVALVDTANGIAVRQEPTKWMFPNLDLTIHFYRQPEGSWTGLDTTVVFGDAGQGLTGTVLHDVRGPVGQAQQTLTVRPLPPAQS</sequence>
<name>A0A7K0D887_9NOCA</name>
<dbReference type="Proteomes" id="UP000438448">
    <property type="component" value="Unassembled WGS sequence"/>
</dbReference>
<evidence type="ECO:0008006" key="5">
    <source>
        <dbReference type="Google" id="ProtNLM"/>
    </source>
</evidence>
<feature type="domain" description="Acyl-CoA thioesterase-like N-terminal HotDog" evidence="1">
    <location>
        <begin position="30"/>
        <end position="113"/>
    </location>
</feature>
<dbReference type="EMBL" id="WEGK01000012">
    <property type="protein sequence ID" value="MQY21993.1"/>
    <property type="molecule type" value="Genomic_DNA"/>
</dbReference>
<dbReference type="InterPro" id="IPR049450">
    <property type="entry name" value="ACOT8-like_C"/>
</dbReference>
<dbReference type="Pfam" id="PF13622">
    <property type="entry name" value="4HBT_3"/>
    <property type="match status" value="1"/>
</dbReference>
<keyword evidence="4" id="KW-1185">Reference proteome</keyword>
<protein>
    <recommendedName>
        <fullName evidence="5">Thioesterase</fullName>
    </recommendedName>
</protein>
<dbReference type="AlphaFoldDB" id="A0A7K0D887"/>
<gene>
    <name evidence="3" type="ORF">NRB20_51060</name>
</gene>
<evidence type="ECO:0000313" key="4">
    <source>
        <dbReference type="Proteomes" id="UP000438448"/>
    </source>
</evidence>
<dbReference type="InterPro" id="IPR049449">
    <property type="entry name" value="TesB_ACOT8-like_N"/>
</dbReference>
<evidence type="ECO:0000259" key="2">
    <source>
        <dbReference type="Pfam" id="PF20789"/>
    </source>
</evidence>
<dbReference type="Gene3D" id="2.40.160.210">
    <property type="entry name" value="Acyl-CoA thioesterase, double hotdog domain"/>
    <property type="match status" value="1"/>
</dbReference>
<proteinExistence type="predicted"/>
<dbReference type="RefSeq" id="WP_319945373.1">
    <property type="nucleotide sequence ID" value="NZ_WEGK01000012.1"/>
</dbReference>
<evidence type="ECO:0000259" key="1">
    <source>
        <dbReference type="Pfam" id="PF13622"/>
    </source>
</evidence>
<dbReference type="InterPro" id="IPR042171">
    <property type="entry name" value="Acyl-CoA_hotdog"/>
</dbReference>
<feature type="domain" description="Acyl-CoA thioesterase-like C-terminal" evidence="2">
    <location>
        <begin position="134"/>
        <end position="262"/>
    </location>
</feature>
<evidence type="ECO:0000313" key="3">
    <source>
        <dbReference type="EMBL" id="MQY21993.1"/>
    </source>
</evidence>
<dbReference type="InterPro" id="IPR029069">
    <property type="entry name" value="HotDog_dom_sf"/>
</dbReference>
<comment type="caution">
    <text evidence="3">The sequence shown here is derived from an EMBL/GenBank/DDBJ whole genome shotgun (WGS) entry which is preliminary data.</text>
</comment>
<organism evidence="3 4">
    <name type="scientific">Nocardia macrotermitis</name>
    <dbReference type="NCBI Taxonomy" id="2585198"/>
    <lineage>
        <taxon>Bacteria</taxon>
        <taxon>Bacillati</taxon>
        <taxon>Actinomycetota</taxon>
        <taxon>Actinomycetes</taxon>
        <taxon>Mycobacteriales</taxon>
        <taxon>Nocardiaceae</taxon>
        <taxon>Nocardia</taxon>
    </lineage>
</organism>
<reference evidence="3 4" key="1">
    <citation type="submission" date="2019-10" db="EMBL/GenBank/DDBJ databases">
        <title>Nocardia macrotermitis sp. nov. and Nocardia aurantia sp. nov., isolated from the gut of fungus growing-termite Macrotermes natalensis.</title>
        <authorList>
            <person name="Benndorf R."/>
            <person name="Schwitalla J."/>
            <person name="Martin K."/>
            <person name="De Beer W."/>
            <person name="Kaster A.-K."/>
            <person name="Vollmers J."/>
            <person name="Poulsen M."/>
            <person name="Beemelmanns C."/>
        </authorList>
    </citation>
    <scope>NUCLEOTIDE SEQUENCE [LARGE SCALE GENOMIC DNA]</scope>
    <source>
        <strain evidence="3 4">RB20</strain>
    </source>
</reference>
<dbReference type="Pfam" id="PF20789">
    <property type="entry name" value="4HBT_3C"/>
    <property type="match status" value="1"/>
</dbReference>
<accession>A0A7K0D887</accession>